<keyword evidence="4" id="KW-0339">Growth factor</keyword>
<dbReference type="InterPro" id="IPR029034">
    <property type="entry name" value="Cystine-knot_cytokine"/>
</dbReference>
<dbReference type="PANTHER" id="PTHR11848:SF270">
    <property type="entry name" value="BONE MORPHOGENETIC PROTEIN 3-LIKE"/>
    <property type="match status" value="1"/>
</dbReference>
<dbReference type="AlphaFoldDB" id="A0A7I8W532"/>
<evidence type="ECO:0000313" key="9">
    <source>
        <dbReference type="Proteomes" id="UP000549394"/>
    </source>
</evidence>
<dbReference type="InterPro" id="IPR015615">
    <property type="entry name" value="TGF-beta-rel"/>
</dbReference>
<evidence type="ECO:0000256" key="3">
    <source>
        <dbReference type="ARBA" id="ARBA00022525"/>
    </source>
</evidence>
<evidence type="ECO:0000259" key="7">
    <source>
        <dbReference type="PROSITE" id="PS51362"/>
    </source>
</evidence>
<evidence type="ECO:0000313" key="8">
    <source>
        <dbReference type="EMBL" id="CAD5123659.1"/>
    </source>
</evidence>
<feature type="coiled-coil region" evidence="5">
    <location>
        <begin position="289"/>
        <end position="316"/>
    </location>
</feature>
<evidence type="ECO:0000256" key="5">
    <source>
        <dbReference type="SAM" id="Coils"/>
    </source>
</evidence>
<feature type="domain" description="TGF-beta family profile" evidence="7">
    <location>
        <begin position="301"/>
        <end position="420"/>
    </location>
</feature>
<keyword evidence="3" id="KW-0964">Secreted</keyword>
<comment type="subcellular location">
    <subcellularLocation>
        <location evidence="1">Secreted</location>
    </subcellularLocation>
</comment>
<dbReference type="EMBL" id="CAJFCJ010000019">
    <property type="protein sequence ID" value="CAD5123659.1"/>
    <property type="molecule type" value="Genomic_DNA"/>
</dbReference>
<evidence type="ECO:0000256" key="6">
    <source>
        <dbReference type="SAM" id="SignalP"/>
    </source>
</evidence>
<dbReference type="GO" id="GO:0005125">
    <property type="term" value="F:cytokine activity"/>
    <property type="evidence" value="ECO:0007669"/>
    <property type="project" value="TreeGrafter"/>
</dbReference>
<dbReference type="GO" id="GO:0008083">
    <property type="term" value="F:growth factor activity"/>
    <property type="evidence" value="ECO:0007669"/>
    <property type="project" value="UniProtKB-KW"/>
</dbReference>
<reference evidence="8 9" key="1">
    <citation type="submission" date="2020-08" db="EMBL/GenBank/DDBJ databases">
        <authorList>
            <person name="Hejnol A."/>
        </authorList>
    </citation>
    <scope>NUCLEOTIDE SEQUENCE [LARGE SCALE GENOMIC DNA]</scope>
</reference>
<dbReference type="PROSITE" id="PS51362">
    <property type="entry name" value="TGF_BETA_2"/>
    <property type="match status" value="1"/>
</dbReference>
<evidence type="ECO:0000256" key="1">
    <source>
        <dbReference type="ARBA" id="ARBA00004613"/>
    </source>
</evidence>
<keyword evidence="6" id="KW-0732">Signal</keyword>
<feature type="chain" id="PRO_5029687486" evidence="6">
    <location>
        <begin position="22"/>
        <end position="420"/>
    </location>
</feature>
<evidence type="ECO:0000256" key="2">
    <source>
        <dbReference type="ARBA" id="ARBA00006656"/>
    </source>
</evidence>
<protein>
    <submittedName>
        <fullName evidence="8">DgyrCDS11981</fullName>
    </submittedName>
</protein>
<name>A0A7I8W532_9ANNE</name>
<comment type="caution">
    <text evidence="8">The sequence shown here is derived from an EMBL/GenBank/DDBJ whole genome shotgun (WGS) entry which is preliminary data.</text>
</comment>
<sequence length="420" mass="49406">MKKTLLFCLFLLNSLLICAKATKEANLIESAANLLERMHRSKLLKDKIIPNIMLEYYSKFNRSSIYLNGFVGNTLRYVKGYKVNLGDKDFLIFNISALPKAEKLKNAQVHLWHDRSKSSWNRTFLTIHTIRRNSKPVIEKGYYEVKHGKVNLAKAIQRIRSWSNTQTIFGISLHETDWKKLSKNPYLLLLSDGTNSLSVDHLPTHSRSFFHSKHWKGIIKEKENEVVSPSNSLLPSEDEMQRKNWKSFNHKLLSSRSKRDTRTKLFPKNSHRALGSILDEQTLPPEEWYDKHQKRSRKWNRRRRKLRKRLRRKNDRRCSKRKLDLRIEDIGWNEWIIEPKRLRINYCEGSCNFSKPISMASNHAVLQSVINVVMMPDRVPNTCCVPRRMSSQTFLYRDLLHDVITLKSYPKISVQTCVCA</sequence>
<comment type="similarity">
    <text evidence="2 4">Belongs to the TGF-beta family.</text>
</comment>
<dbReference type="OrthoDB" id="5987191at2759"/>
<dbReference type="Proteomes" id="UP000549394">
    <property type="component" value="Unassembled WGS sequence"/>
</dbReference>
<proteinExistence type="inferred from homology"/>
<organism evidence="8 9">
    <name type="scientific">Dimorphilus gyrociliatus</name>
    <dbReference type="NCBI Taxonomy" id="2664684"/>
    <lineage>
        <taxon>Eukaryota</taxon>
        <taxon>Metazoa</taxon>
        <taxon>Spiralia</taxon>
        <taxon>Lophotrochozoa</taxon>
        <taxon>Annelida</taxon>
        <taxon>Polychaeta</taxon>
        <taxon>Polychaeta incertae sedis</taxon>
        <taxon>Dinophilidae</taxon>
        <taxon>Dimorphilus</taxon>
    </lineage>
</organism>
<dbReference type="PANTHER" id="PTHR11848">
    <property type="entry name" value="TGF-BETA FAMILY"/>
    <property type="match status" value="1"/>
</dbReference>
<keyword evidence="5" id="KW-0175">Coiled coil</keyword>
<gene>
    <name evidence="8" type="ORF">DGYR_LOCUS11318</name>
</gene>
<dbReference type="GO" id="GO:0005615">
    <property type="term" value="C:extracellular space"/>
    <property type="evidence" value="ECO:0007669"/>
    <property type="project" value="TreeGrafter"/>
</dbReference>
<dbReference type="InterPro" id="IPR001839">
    <property type="entry name" value="TGF-b_C"/>
</dbReference>
<accession>A0A7I8W532</accession>
<keyword evidence="9" id="KW-1185">Reference proteome</keyword>
<dbReference type="SUPFAM" id="SSF57501">
    <property type="entry name" value="Cystine-knot cytokines"/>
    <property type="match status" value="1"/>
</dbReference>
<feature type="signal peptide" evidence="6">
    <location>
        <begin position="1"/>
        <end position="21"/>
    </location>
</feature>
<dbReference type="Pfam" id="PF00019">
    <property type="entry name" value="TGF_beta"/>
    <property type="match status" value="1"/>
</dbReference>
<dbReference type="Gene3D" id="2.10.90.10">
    <property type="entry name" value="Cystine-knot cytokines"/>
    <property type="match status" value="1"/>
</dbReference>
<dbReference type="SMART" id="SM00204">
    <property type="entry name" value="TGFB"/>
    <property type="match status" value="1"/>
</dbReference>
<evidence type="ECO:0000256" key="4">
    <source>
        <dbReference type="RuleBase" id="RU000354"/>
    </source>
</evidence>